<dbReference type="EMBL" id="JBHSUA010000020">
    <property type="protein sequence ID" value="MFC6397450.1"/>
    <property type="molecule type" value="Genomic_DNA"/>
</dbReference>
<sequence length="94" mass="10276">MSWRRWAHLVLALVGVAMVVYGGVAVADPHVTCRGVEMRPGDVCHKNEFGTLGSEQVQTYEERLHAARLSQPVVIGMGAAVAAFGFVLLRSERR</sequence>
<keyword evidence="1" id="KW-0472">Membrane</keyword>
<protein>
    <submittedName>
        <fullName evidence="2">Uncharacterized protein</fullName>
    </submittedName>
</protein>
<keyword evidence="1" id="KW-0812">Transmembrane</keyword>
<keyword evidence="3" id="KW-1185">Reference proteome</keyword>
<accession>A0ABW1X4L7</accession>
<comment type="caution">
    <text evidence="2">The sequence shown here is derived from an EMBL/GenBank/DDBJ whole genome shotgun (WGS) entry which is preliminary data.</text>
</comment>
<evidence type="ECO:0000313" key="3">
    <source>
        <dbReference type="Proteomes" id="UP001596266"/>
    </source>
</evidence>
<keyword evidence="1" id="KW-1133">Transmembrane helix</keyword>
<dbReference type="Proteomes" id="UP001596266">
    <property type="component" value="Unassembled WGS sequence"/>
</dbReference>
<reference evidence="3" key="1">
    <citation type="journal article" date="2019" name="Int. J. Syst. Evol. Microbiol.">
        <title>The Global Catalogue of Microorganisms (GCM) 10K type strain sequencing project: providing services to taxonomists for standard genome sequencing and annotation.</title>
        <authorList>
            <consortium name="The Broad Institute Genomics Platform"/>
            <consortium name="The Broad Institute Genome Sequencing Center for Infectious Disease"/>
            <person name="Wu L."/>
            <person name="Ma J."/>
        </authorList>
    </citation>
    <scope>NUCLEOTIDE SEQUENCE [LARGE SCALE GENOMIC DNA]</scope>
    <source>
        <strain evidence="3">CGMCC 1.15277</strain>
    </source>
</reference>
<dbReference type="RefSeq" id="WP_343885741.1">
    <property type="nucleotide sequence ID" value="NZ_BAAAKI010000010.1"/>
</dbReference>
<name>A0ABW1X4L7_9ACTN</name>
<feature type="transmembrane region" description="Helical" evidence="1">
    <location>
        <begin position="69"/>
        <end position="89"/>
    </location>
</feature>
<organism evidence="2 3">
    <name type="scientific">Luteococcus sanguinis</name>
    <dbReference type="NCBI Taxonomy" id="174038"/>
    <lineage>
        <taxon>Bacteria</taxon>
        <taxon>Bacillati</taxon>
        <taxon>Actinomycetota</taxon>
        <taxon>Actinomycetes</taxon>
        <taxon>Propionibacteriales</taxon>
        <taxon>Propionibacteriaceae</taxon>
        <taxon>Luteococcus</taxon>
    </lineage>
</organism>
<evidence type="ECO:0000256" key="1">
    <source>
        <dbReference type="SAM" id="Phobius"/>
    </source>
</evidence>
<evidence type="ECO:0000313" key="2">
    <source>
        <dbReference type="EMBL" id="MFC6397450.1"/>
    </source>
</evidence>
<proteinExistence type="predicted"/>
<gene>
    <name evidence="2" type="ORF">ACFP57_10720</name>
</gene>